<gene>
    <name evidence="2" type="ORF">J3E07_001078</name>
</gene>
<organism evidence="2 3">
    <name type="scientific">Methanococcus voltae</name>
    <dbReference type="NCBI Taxonomy" id="2188"/>
    <lineage>
        <taxon>Archaea</taxon>
        <taxon>Methanobacteriati</taxon>
        <taxon>Methanobacteriota</taxon>
        <taxon>Methanomada group</taxon>
        <taxon>Methanococci</taxon>
        <taxon>Methanococcales</taxon>
        <taxon>Methanococcaceae</taxon>
        <taxon>Methanococcus</taxon>
    </lineage>
</organism>
<evidence type="ECO:0000313" key="2">
    <source>
        <dbReference type="EMBL" id="MBP2201653.1"/>
    </source>
</evidence>
<sequence length="74" mass="8971">MDSFVEGIMNLIYQSFIDTIYDLIGIIVPLIIIIAVLFAMYYIYKNRFRIFEKEGDRMKRELSETRKRKEKKKN</sequence>
<proteinExistence type="predicted"/>
<keyword evidence="1" id="KW-1133">Transmembrane helix</keyword>
<protein>
    <submittedName>
        <fullName evidence="2">Putative membrane protein YkvI</fullName>
    </submittedName>
</protein>
<dbReference type="Proteomes" id="UP000740329">
    <property type="component" value="Unassembled WGS sequence"/>
</dbReference>
<dbReference type="RefSeq" id="WP_209591139.1">
    <property type="nucleotide sequence ID" value="NZ_JAGGMU010000003.1"/>
</dbReference>
<reference evidence="2" key="1">
    <citation type="submission" date="2021-03" db="EMBL/GenBank/DDBJ databases">
        <title>Genomic Encyclopedia of Type Strains, Phase IV (KMG-V): Genome sequencing to study the core and pangenomes of soil and plant-associated prokaryotes.</title>
        <authorList>
            <person name="Whitman W."/>
        </authorList>
    </citation>
    <scope>NUCLEOTIDE SEQUENCE</scope>
    <source>
        <strain evidence="2">C4</strain>
    </source>
</reference>
<keyword evidence="1" id="KW-0472">Membrane</keyword>
<dbReference type="AlphaFoldDB" id="A0A8J7UTG7"/>
<accession>A0A8J7UTG7</accession>
<dbReference type="EMBL" id="JAGGMV010000003">
    <property type="protein sequence ID" value="MBP2201653.1"/>
    <property type="molecule type" value="Genomic_DNA"/>
</dbReference>
<evidence type="ECO:0000256" key="1">
    <source>
        <dbReference type="SAM" id="Phobius"/>
    </source>
</evidence>
<keyword evidence="1" id="KW-0812">Transmembrane</keyword>
<dbReference type="OrthoDB" id="62328at2157"/>
<feature type="transmembrane region" description="Helical" evidence="1">
    <location>
        <begin position="20"/>
        <end position="44"/>
    </location>
</feature>
<evidence type="ECO:0000313" key="3">
    <source>
        <dbReference type="Proteomes" id="UP000740329"/>
    </source>
</evidence>
<name>A0A8J7UTG7_METVO</name>
<comment type="caution">
    <text evidence="2">The sequence shown here is derived from an EMBL/GenBank/DDBJ whole genome shotgun (WGS) entry which is preliminary data.</text>
</comment>